<evidence type="ECO:0000313" key="2">
    <source>
        <dbReference type="Proteomes" id="UP001596509"/>
    </source>
</evidence>
<keyword evidence="2" id="KW-1185">Reference proteome</keyword>
<comment type="caution">
    <text evidence="1">The sequence shown here is derived from an EMBL/GenBank/DDBJ whole genome shotgun (WGS) entry which is preliminary data.</text>
</comment>
<gene>
    <name evidence="1" type="ORF">ACFQW9_01435</name>
</gene>
<protein>
    <recommendedName>
        <fullName evidence="3">Secreted protein</fullName>
    </recommendedName>
</protein>
<dbReference type="RefSeq" id="WP_381037881.1">
    <property type="nucleotide sequence ID" value="NZ_JBHTCK010000001.1"/>
</dbReference>
<dbReference type="Proteomes" id="UP001596509">
    <property type="component" value="Unassembled WGS sequence"/>
</dbReference>
<organism evidence="1 2">
    <name type="scientific">Streptomyces caviscabies</name>
    <dbReference type="NCBI Taxonomy" id="90079"/>
    <lineage>
        <taxon>Bacteria</taxon>
        <taxon>Bacillati</taxon>
        <taxon>Actinomycetota</taxon>
        <taxon>Actinomycetes</taxon>
        <taxon>Kitasatosporales</taxon>
        <taxon>Streptomycetaceae</taxon>
        <taxon>Streptomyces</taxon>
    </lineage>
</organism>
<accession>A0ABW2M699</accession>
<dbReference type="EMBL" id="JBHTCK010000001">
    <property type="protein sequence ID" value="MFC7349295.1"/>
    <property type="molecule type" value="Genomic_DNA"/>
</dbReference>
<reference evidence="2" key="1">
    <citation type="journal article" date="2019" name="Int. J. Syst. Evol. Microbiol.">
        <title>The Global Catalogue of Microorganisms (GCM) 10K type strain sequencing project: providing services to taxonomists for standard genome sequencing and annotation.</title>
        <authorList>
            <consortium name="The Broad Institute Genomics Platform"/>
            <consortium name="The Broad Institute Genome Sequencing Center for Infectious Disease"/>
            <person name="Wu L."/>
            <person name="Ma J."/>
        </authorList>
    </citation>
    <scope>NUCLEOTIDE SEQUENCE [LARGE SCALE GENOMIC DNA]</scope>
    <source>
        <strain evidence="2">ICMP 19430</strain>
    </source>
</reference>
<evidence type="ECO:0000313" key="1">
    <source>
        <dbReference type="EMBL" id="MFC7349295.1"/>
    </source>
</evidence>
<sequence length="158" mass="16316">MGANVFDIAAGPARRTAAKPADARPAAVRPAAARKRSMPVRLLVLPLLLGLVPLLGAPGTAQAASVCTGRPAKTVGFSTGELRVYKSRAHVCAVTVAKKPGKRRTMSVTLQPRGGRTVSDKGSYTKMAGPVTVNALNRCVRATGGIGKKSVSTGWILC</sequence>
<name>A0ABW2M699_9ACTN</name>
<proteinExistence type="predicted"/>
<evidence type="ECO:0008006" key="3">
    <source>
        <dbReference type="Google" id="ProtNLM"/>
    </source>
</evidence>